<sequence length="122" mass="13549">MLDYQKNYTHKTAKRERKVYKKLLAQYHQLLSAADEGVFEITVRSQSGAITVPVSLGDGGQLTADLVDCFAGRIQLLERNLNNSLIEIGFETKKGREKKQKKQAQWAAETAAQVGAEGRLVA</sequence>
<gene>
    <name evidence="1" type="ORF">GO988_17255</name>
</gene>
<evidence type="ECO:0000313" key="2">
    <source>
        <dbReference type="Proteomes" id="UP000441336"/>
    </source>
</evidence>
<accession>A0A7K1TI37</accession>
<proteinExistence type="predicted"/>
<dbReference type="RefSeq" id="WP_157567830.1">
    <property type="nucleotide sequence ID" value="NZ_WQKZ01000004.1"/>
</dbReference>
<dbReference type="AlphaFoldDB" id="A0A7K1TI37"/>
<organism evidence="1 2">
    <name type="scientific">Hymenobacter ginkgonis</name>
    <dbReference type="NCBI Taxonomy" id="2682976"/>
    <lineage>
        <taxon>Bacteria</taxon>
        <taxon>Pseudomonadati</taxon>
        <taxon>Bacteroidota</taxon>
        <taxon>Cytophagia</taxon>
        <taxon>Cytophagales</taxon>
        <taxon>Hymenobacteraceae</taxon>
        <taxon>Hymenobacter</taxon>
    </lineage>
</organism>
<keyword evidence="2" id="KW-1185">Reference proteome</keyword>
<protein>
    <submittedName>
        <fullName evidence="1">Uncharacterized protein</fullName>
    </submittedName>
</protein>
<reference evidence="1 2" key="1">
    <citation type="submission" date="2019-12" db="EMBL/GenBank/DDBJ databases">
        <title>Hymenobacter sp. HMF4947 Genome sequencing and assembly.</title>
        <authorList>
            <person name="Kang H."/>
            <person name="Cha I."/>
            <person name="Kim H."/>
            <person name="Joh K."/>
        </authorList>
    </citation>
    <scope>NUCLEOTIDE SEQUENCE [LARGE SCALE GENOMIC DNA]</scope>
    <source>
        <strain evidence="1 2">HMF4947</strain>
    </source>
</reference>
<dbReference type="Proteomes" id="UP000441336">
    <property type="component" value="Unassembled WGS sequence"/>
</dbReference>
<dbReference type="EMBL" id="WQKZ01000004">
    <property type="protein sequence ID" value="MVN78080.1"/>
    <property type="molecule type" value="Genomic_DNA"/>
</dbReference>
<comment type="caution">
    <text evidence="1">The sequence shown here is derived from an EMBL/GenBank/DDBJ whole genome shotgun (WGS) entry which is preliminary data.</text>
</comment>
<evidence type="ECO:0000313" key="1">
    <source>
        <dbReference type="EMBL" id="MVN78080.1"/>
    </source>
</evidence>
<name>A0A7K1TI37_9BACT</name>